<dbReference type="PROSITE" id="PS50076">
    <property type="entry name" value="DNAJ_2"/>
    <property type="match status" value="1"/>
</dbReference>
<dbReference type="PATRIC" id="fig|1705561.3.peg.2693"/>
<proteinExistence type="predicted"/>
<evidence type="ECO:0000256" key="4">
    <source>
        <dbReference type="SAM" id="MobiDB-lite"/>
    </source>
</evidence>
<evidence type="ECO:0000256" key="2">
    <source>
        <dbReference type="ARBA" id="ARBA00023016"/>
    </source>
</evidence>
<evidence type="ECO:0000256" key="1">
    <source>
        <dbReference type="ARBA" id="ARBA00022705"/>
    </source>
</evidence>
<evidence type="ECO:0000313" key="7">
    <source>
        <dbReference type="Proteomes" id="UP000037688"/>
    </source>
</evidence>
<accession>A0A0M9BNG1</accession>
<dbReference type="InterPro" id="IPR001623">
    <property type="entry name" value="DnaJ_domain"/>
</dbReference>
<evidence type="ECO:0000313" key="6">
    <source>
        <dbReference type="EMBL" id="KOY15763.1"/>
    </source>
</evidence>
<comment type="caution">
    <text evidence="6">The sequence shown here is derived from an EMBL/GenBank/DDBJ whole genome shotgun (WGS) entry which is preliminary data.</text>
</comment>
<sequence>MKDYYAVLGVERGASPEQIKKAYRQLAKKFHPDVNGGDAQAEARFKQVHEAYSTLGNSELRATYDQQLRTGRNTGQAKDSASDTARYSKGNEKSGSANTEKVWSDPSRMQEQFEQFFGYHPKGKESPNGGKAGPNKGMEMSAMFDRYFGVRKK</sequence>
<keyword evidence="1" id="KW-0235">DNA replication</keyword>
<dbReference type="SUPFAM" id="SSF46565">
    <property type="entry name" value="Chaperone J-domain"/>
    <property type="match status" value="1"/>
</dbReference>
<dbReference type="AlphaFoldDB" id="A0A0M9BNG1"/>
<dbReference type="Pfam" id="PF00226">
    <property type="entry name" value="DnaJ"/>
    <property type="match status" value="1"/>
</dbReference>
<dbReference type="PANTHER" id="PTHR44145">
    <property type="entry name" value="DNAJ HOMOLOG SUBFAMILY A MEMBER 3, MITOCHONDRIAL"/>
    <property type="match status" value="1"/>
</dbReference>
<keyword evidence="3" id="KW-0143">Chaperone</keyword>
<name>A0A0M9BNG1_9BACL</name>
<dbReference type="PRINTS" id="PR00625">
    <property type="entry name" value="JDOMAIN"/>
</dbReference>
<dbReference type="Gene3D" id="1.10.287.110">
    <property type="entry name" value="DnaJ domain"/>
    <property type="match status" value="1"/>
</dbReference>
<dbReference type="PROSITE" id="PS00636">
    <property type="entry name" value="DNAJ_1"/>
    <property type="match status" value="1"/>
</dbReference>
<feature type="compositionally biased region" description="Polar residues" evidence="4">
    <location>
        <begin position="93"/>
        <end position="113"/>
    </location>
</feature>
<dbReference type="RefSeq" id="WP_053781360.1">
    <property type="nucleotide sequence ID" value="NZ_LITU01000059.1"/>
</dbReference>
<dbReference type="OrthoDB" id="9779889at2"/>
<keyword evidence="2" id="KW-0346">Stress response</keyword>
<dbReference type="InterPro" id="IPR036869">
    <property type="entry name" value="J_dom_sf"/>
</dbReference>
<dbReference type="EMBL" id="LITU01000059">
    <property type="protein sequence ID" value="KOY15763.1"/>
    <property type="molecule type" value="Genomic_DNA"/>
</dbReference>
<feature type="region of interest" description="Disordered" evidence="4">
    <location>
        <begin position="64"/>
        <end position="139"/>
    </location>
</feature>
<dbReference type="GO" id="GO:0006260">
    <property type="term" value="P:DNA replication"/>
    <property type="evidence" value="ECO:0007669"/>
    <property type="project" value="UniProtKB-KW"/>
</dbReference>
<dbReference type="Proteomes" id="UP000037688">
    <property type="component" value="Unassembled WGS sequence"/>
</dbReference>
<organism evidence="6 7">
    <name type="scientific">Paenibacillus xylanivorans</name>
    <dbReference type="NCBI Taxonomy" id="1705561"/>
    <lineage>
        <taxon>Bacteria</taxon>
        <taxon>Bacillati</taxon>
        <taxon>Bacillota</taxon>
        <taxon>Bacilli</taxon>
        <taxon>Bacillales</taxon>
        <taxon>Paenibacillaceae</taxon>
        <taxon>Paenibacillus</taxon>
    </lineage>
</organism>
<evidence type="ECO:0000256" key="3">
    <source>
        <dbReference type="ARBA" id="ARBA00023186"/>
    </source>
</evidence>
<keyword evidence="7" id="KW-1185">Reference proteome</keyword>
<feature type="compositionally biased region" description="Polar residues" evidence="4">
    <location>
        <begin position="64"/>
        <end position="85"/>
    </location>
</feature>
<dbReference type="PANTHER" id="PTHR44145:SF3">
    <property type="entry name" value="DNAJ HOMOLOG SUBFAMILY A MEMBER 3, MITOCHONDRIAL"/>
    <property type="match status" value="1"/>
</dbReference>
<reference evidence="6 7" key="1">
    <citation type="submission" date="2015-08" db="EMBL/GenBank/DDBJ databases">
        <title>Draft genome sequence of cellulolytic and xylanolytic Paenibacillus sp. A59, isolated from a decaying forest soil from Patagonia, Argentina.</title>
        <authorList>
            <person name="Ghio S."/>
            <person name="Caceres A.M."/>
            <person name="Talia P."/>
            <person name="Grasso D."/>
            <person name="Campos E."/>
        </authorList>
    </citation>
    <scope>NUCLEOTIDE SEQUENCE [LARGE SCALE GENOMIC DNA]</scope>
    <source>
        <strain evidence="6 7">A59</strain>
    </source>
</reference>
<dbReference type="InterPro" id="IPR051938">
    <property type="entry name" value="Apopto_cytoskel_mod"/>
</dbReference>
<dbReference type="CDD" id="cd06257">
    <property type="entry name" value="DnaJ"/>
    <property type="match status" value="1"/>
</dbReference>
<feature type="domain" description="J" evidence="5">
    <location>
        <begin position="3"/>
        <end position="68"/>
    </location>
</feature>
<protein>
    <recommendedName>
        <fullName evidence="5">J domain-containing protein</fullName>
    </recommendedName>
</protein>
<dbReference type="SMART" id="SM00271">
    <property type="entry name" value="DnaJ"/>
    <property type="match status" value="1"/>
</dbReference>
<gene>
    <name evidence="6" type="ORF">AMS66_13890</name>
</gene>
<evidence type="ECO:0000259" key="5">
    <source>
        <dbReference type="PROSITE" id="PS50076"/>
    </source>
</evidence>
<dbReference type="InterPro" id="IPR018253">
    <property type="entry name" value="DnaJ_domain_CS"/>
</dbReference>